<dbReference type="EMBL" id="CP029190">
    <property type="protein sequence ID" value="QES48475.1"/>
    <property type="molecule type" value="Genomic_DNA"/>
</dbReference>
<evidence type="ECO:0000313" key="2">
    <source>
        <dbReference type="EMBL" id="QES48475.1"/>
    </source>
</evidence>
<feature type="region of interest" description="Disordered" evidence="1">
    <location>
        <begin position="133"/>
        <end position="164"/>
    </location>
</feature>
<evidence type="ECO:0000313" key="3">
    <source>
        <dbReference type="Proteomes" id="UP000325211"/>
    </source>
</evidence>
<dbReference type="RefSeq" id="WP_150207827.1">
    <property type="nucleotide sequence ID" value="NZ_CP029190.1"/>
</dbReference>
<proteinExistence type="predicted"/>
<protein>
    <submittedName>
        <fullName evidence="2">Uncharacterized protein</fullName>
    </submittedName>
</protein>
<sequence length="164" mass="17363">MLTFENVMNAPLDKLQTAVTDWGAHEQRAAWVEFGTTAAIAAGVAFLPATAAAAGAAAILVPLAVDVGSGAVEQAASSVIGEWSSDAVERNKDEVDEKTHATTKEMYQAGEHSAKAPLREFMERHNIDPLSELGNDLMESRQIGYGTGNDLADQQGHDPETGNK</sequence>
<feature type="compositionally biased region" description="Basic and acidic residues" evidence="1">
    <location>
        <begin position="155"/>
        <end position="164"/>
    </location>
</feature>
<dbReference type="Proteomes" id="UP000325211">
    <property type="component" value="Chromosome"/>
</dbReference>
<accession>A0A5P2D021</accession>
<dbReference type="AlphaFoldDB" id="A0A5P2D021"/>
<evidence type="ECO:0000256" key="1">
    <source>
        <dbReference type="SAM" id="MobiDB-lite"/>
    </source>
</evidence>
<reference evidence="2 3" key="1">
    <citation type="submission" date="2018-05" db="EMBL/GenBank/DDBJ databases">
        <title>Streptomyces venezuelae.</title>
        <authorList>
            <person name="Kim W."/>
            <person name="Lee N."/>
            <person name="Cho B.-K."/>
        </authorList>
    </citation>
    <scope>NUCLEOTIDE SEQUENCE [LARGE SCALE GENOMIC DNA]</scope>
    <source>
        <strain evidence="2 3">ATCC 21782</strain>
    </source>
</reference>
<gene>
    <name evidence="2" type="ORF">DEJ50_12255</name>
</gene>
<name>A0A5P2D021_STRVZ</name>
<organism evidence="2 3">
    <name type="scientific">Streptomyces venezuelae</name>
    <dbReference type="NCBI Taxonomy" id="54571"/>
    <lineage>
        <taxon>Bacteria</taxon>
        <taxon>Bacillati</taxon>
        <taxon>Actinomycetota</taxon>
        <taxon>Actinomycetes</taxon>
        <taxon>Kitasatosporales</taxon>
        <taxon>Streptomycetaceae</taxon>
        <taxon>Streptomyces</taxon>
    </lineage>
</organism>
<dbReference type="OrthoDB" id="3846417at2"/>